<comment type="caution">
    <text evidence="1">The sequence shown here is derived from an EMBL/GenBank/DDBJ whole genome shotgun (WGS) entry which is preliminary data.</text>
</comment>
<accession>A0ACB6QBB3</accession>
<evidence type="ECO:0000313" key="2">
    <source>
        <dbReference type="Proteomes" id="UP000799755"/>
    </source>
</evidence>
<sequence length="273" mass="30959">MVDHPELFLLAPQQHRRSDNTTTEAREVEENGKWRGIPYNDPDLTHLFKASGSQIFWAYNWDSISNGAETFWEFVPMLWSDTSDHTSRWFDNVDKAVKAGTWHVLSFNEPDGCANGGSCMQDIGRAVYAYRQYIHPLYAKYDGNVRLSAPAVTNGAPPMGLDYLRRFLSACNDCRIDWVVIHWYGAADNSGDFKKHAQEAYEAGGKRPIWITEFGAYGSEDQIIGFLNDVLPWLDHPDQKYIYRYAYQWAAPGSLVNGVGDGLSAIGQLYAFH</sequence>
<organism evidence="1 2">
    <name type="scientific">Lindgomyces ingoldianus</name>
    <dbReference type="NCBI Taxonomy" id="673940"/>
    <lineage>
        <taxon>Eukaryota</taxon>
        <taxon>Fungi</taxon>
        <taxon>Dikarya</taxon>
        <taxon>Ascomycota</taxon>
        <taxon>Pezizomycotina</taxon>
        <taxon>Dothideomycetes</taxon>
        <taxon>Pleosporomycetidae</taxon>
        <taxon>Pleosporales</taxon>
        <taxon>Lindgomycetaceae</taxon>
        <taxon>Lindgomyces</taxon>
    </lineage>
</organism>
<gene>
    <name evidence="1" type="ORF">BDR25DRAFT_329670</name>
</gene>
<reference evidence="1" key="1">
    <citation type="journal article" date="2020" name="Stud. Mycol.">
        <title>101 Dothideomycetes genomes: a test case for predicting lifestyles and emergence of pathogens.</title>
        <authorList>
            <person name="Haridas S."/>
            <person name="Albert R."/>
            <person name="Binder M."/>
            <person name="Bloem J."/>
            <person name="Labutti K."/>
            <person name="Salamov A."/>
            <person name="Andreopoulos B."/>
            <person name="Baker S."/>
            <person name="Barry K."/>
            <person name="Bills G."/>
            <person name="Bluhm B."/>
            <person name="Cannon C."/>
            <person name="Castanera R."/>
            <person name="Culley D."/>
            <person name="Daum C."/>
            <person name="Ezra D."/>
            <person name="Gonzalez J."/>
            <person name="Henrissat B."/>
            <person name="Kuo A."/>
            <person name="Liang C."/>
            <person name="Lipzen A."/>
            <person name="Lutzoni F."/>
            <person name="Magnuson J."/>
            <person name="Mondo S."/>
            <person name="Nolan M."/>
            <person name="Ohm R."/>
            <person name="Pangilinan J."/>
            <person name="Park H.-J."/>
            <person name="Ramirez L."/>
            <person name="Alfaro M."/>
            <person name="Sun H."/>
            <person name="Tritt A."/>
            <person name="Yoshinaga Y."/>
            <person name="Zwiers L.-H."/>
            <person name="Turgeon B."/>
            <person name="Goodwin S."/>
            <person name="Spatafora J."/>
            <person name="Crous P."/>
            <person name="Grigoriev I."/>
        </authorList>
    </citation>
    <scope>NUCLEOTIDE SEQUENCE</scope>
    <source>
        <strain evidence="1">ATCC 200398</strain>
    </source>
</reference>
<dbReference type="Proteomes" id="UP000799755">
    <property type="component" value="Unassembled WGS sequence"/>
</dbReference>
<keyword evidence="2" id="KW-1185">Reference proteome</keyword>
<evidence type="ECO:0000313" key="1">
    <source>
        <dbReference type="EMBL" id="KAF2463430.1"/>
    </source>
</evidence>
<name>A0ACB6QBB3_9PLEO</name>
<proteinExistence type="predicted"/>
<dbReference type="EMBL" id="MU003550">
    <property type="protein sequence ID" value="KAF2463430.1"/>
    <property type="molecule type" value="Genomic_DNA"/>
</dbReference>
<protein>
    <submittedName>
        <fullName evidence="1">Uncharacterized protein</fullName>
    </submittedName>
</protein>